<keyword evidence="3" id="KW-1185">Reference proteome</keyword>
<evidence type="ECO:0000313" key="3">
    <source>
        <dbReference type="Proteomes" id="UP000005413"/>
    </source>
</evidence>
<sequence>MIKKYVTKAILSATIIGISTTMFSNISQAQQQPQYNSYANNYHNKTLIKLSEAKKTVAEFQRKRITK</sequence>
<organism evidence="2 3">
    <name type="scientific">Staphylococcus simiae CCM 7213 = CCUG 51256</name>
    <dbReference type="NCBI Taxonomy" id="911238"/>
    <lineage>
        <taxon>Bacteria</taxon>
        <taxon>Bacillati</taxon>
        <taxon>Bacillota</taxon>
        <taxon>Bacilli</taxon>
        <taxon>Bacillales</taxon>
        <taxon>Staphylococcaceae</taxon>
        <taxon>Staphylococcus</taxon>
    </lineage>
</organism>
<evidence type="ECO:0000313" key="2">
    <source>
        <dbReference type="EMBL" id="EHJ08875.1"/>
    </source>
</evidence>
<dbReference type="Proteomes" id="UP000005413">
    <property type="component" value="Unassembled WGS sequence"/>
</dbReference>
<dbReference type="AlphaFoldDB" id="G5JG20"/>
<protein>
    <recommendedName>
        <fullName evidence="4">Fibrinogen-binding protein</fullName>
    </recommendedName>
</protein>
<keyword evidence="1" id="KW-0732">Signal</keyword>
<feature type="chain" id="PRO_5038943806" description="Fibrinogen-binding protein" evidence="1">
    <location>
        <begin position="25"/>
        <end position="67"/>
    </location>
</feature>
<dbReference type="EMBL" id="AEUN01000036">
    <property type="protein sequence ID" value="EHJ08875.1"/>
    <property type="molecule type" value="Genomic_DNA"/>
</dbReference>
<proteinExistence type="predicted"/>
<name>G5JG20_9STAP</name>
<comment type="caution">
    <text evidence="2">The sequence shown here is derived from an EMBL/GenBank/DDBJ whole genome shotgun (WGS) entry which is preliminary data.</text>
</comment>
<gene>
    <name evidence="2" type="ORF">SS7213T_01923</name>
</gene>
<feature type="signal peptide" evidence="1">
    <location>
        <begin position="1"/>
        <end position="24"/>
    </location>
</feature>
<reference evidence="2 3" key="1">
    <citation type="journal article" date="2012" name="BMC Genomics">
        <title>Comparative genomic analysis of the genus Staphylococcus including Staphylococcus aureus and its newly described sister species Staphylococcus simiae.</title>
        <authorList>
            <person name="Suzuki H."/>
            <person name="Lefebure T."/>
            <person name="Pavinski Bitar P."/>
            <person name="Stanhope M.J."/>
        </authorList>
    </citation>
    <scope>NUCLEOTIDE SEQUENCE [LARGE SCALE GENOMIC DNA]</scope>
    <source>
        <strain evidence="2 3">CCM 7213</strain>
    </source>
</reference>
<accession>G5JG20</accession>
<dbReference type="RefSeq" id="WP_002462033.1">
    <property type="nucleotide sequence ID" value="NZ_AEUN01000036.1"/>
</dbReference>
<evidence type="ECO:0000256" key="1">
    <source>
        <dbReference type="SAM" id="SignalP"/>
    </source>
</evidence>
<feature type="non-terminal residue" evidence="2">
    <location>
        <position position="67"/>
    </location>
</feature>
<evidence type="ECO:0008006" key="4">
    <source>
        <dbReference type="Google" id="ProtNLM"/>
    </source>
</evidence>